<dbReference type="EMBL" id="MHCP01000025">
    <property type="protein sequence ID" value="OGY23495.1"/>
    <property type="molecule type" value="Genomic_DNA"/>
</dbReference>
<dbReference type="GO" id="GO:0005384">
    <property type="term" value="F:manganese ion transmembrane transporter activity"/>
    <property type="evidence" value="ECO:0007669"/>
    <property type="project" value="TreeGrafter"/>
</dbReference>
<keyword evidence="4 6" id="KW-1133">Transmembrane helix</keyword>
<dbReference type="GO" id="GO:0034755">
    <property type="term" value="P:iron ion transmembrane transport"/>
    <property type="evidence" value="ECO:0007669"/>
    <property type="project" value="TreeGrafter"/>
</dbReference>
<feature type="transmembrane region" description="Helical" evidence="6">
    <location>
        <begin position="113"/>
        <end position="132"/>
    </location>
</feature>
<feature type="transmembrane region" description="Helical" evidence="6">
    <location>
        <begin position="366"/>
        <end position="389"/>
    </location>
</feature>
<dbReference type="Pfam" id="PF01566">
    <property type="entry name" value="Nramp"/>
    <property type="match status" value="1"/>
</dbReference>
<feature type="transmembrane region" description="Helical" evidence="6">
    <location>
        <begin position="296"/>
        <end position="321"/>
    </location>
</feature>
<dbReference type="GO" id="GO:0005886">
    <property type="term" value="C:plasma membrane"/>
    <property type="evidence" value="ECO:0007669"/>
    <property type="project" value="TreeGrafter"/>
</dbReference>
<proteinExistence type="predicted"/>
<sequence>MFKNVKRFFAKLGPGVITGASDDDPSGIATYSIAGAAFGLALNWLTLFLYPLMVATQEMCGRIGLVTGQGLAGVLRLHYAKPFMYAAVLLLLVANVINIGADIGAMAASANMIIPIPFVAWAVLFTILIITLEISLPYKSYSKVLKWLAAVLVVYILTAFVVQPDWIKVVGSLFRPSIEFNTGFLAAIVAFAGTTISPYLFFWQASEEVEEEVEKHEIIAPGRGKPKLLRGSLSNLRFDTAIGMFWSNLATFFIIVTTYATLHLSGKTSINSAQEAASAIEPLVRAFPFAGFLAKLFFALGVVGLGLLAVPVLAGSAAYALSESFGWREGLYLKFKRAHGFYGVIIVATLIGLLINFLGINPIEMLFITAVINGLIAPPLILLILFIGNNKNVLGQRTNGALSNIFGTTTLIVMSVASLFLLGSYFFG</sequence>
<protein>
    <submittedName>
        <fullName evidence="7">Iron transporter</fullName>
    </submittedName>
</protein>
<evidence type="ECO:0000256" key="5">
    <source>
        <dbReference type="ARBA" id="ARBA00023136"/>
    </source>
</evidence>
<name>A0A1G1W740_9BACT</name>
<feature type="transmembrane region" description="Helical" evidence="6">
    <location>
        <begin position="240"/>
        <end position="262"/>
    </location>
</feature>
<feature type="transmembrane region" description="Helical" evidence="6">
    <location>
        <begin position="341"/>
        <end position="360"/>
    </location>
</feature>
<feature type="transmembrane region" description="Helical" evidence="6">
    <location>
        <begin position="401"/>
        <end position="427"/>
    </location>
</feature>
<comment type="subcellular location">
    <subcellularLocation>
        <location evidence="1">Membrane</location>
        <topology evidence="1">Multi-pass membrane protein</topology>
    </subcellularLocation>
</comment>
<feature type="transmembrane region" description="Helical" evidence="6">
    <location>
        <begin position="182"/>
        <end position="202"/>
    </location>
</feature>
<comment type="caution">
    <text evidence="7">The sequence shown here is derived from an EMBL/GenBank/DDBJ whole genome shotgun (WGS) entry which is preliminary data.</text>
</comment>
<feature type="transmembrane region" description="Helical" evidence="6">
    <location>
        <begin position="144"/>
        <end position="162"/>
    </location>
</feature>
<dbReference type="AlphaFoldDB" id="A0A1G1W740"/>
<dbReference type="PANTHER" id="PTHR11706">
    <property type="entry name" value="SOLUTE CARRIER PROTEIN FAMILY 11 MEMBER"/>
    <property type="match status" value="1"/>
</dbReference>
<evidence type="ECO:0000256" key="4">
    <source>
        <dbReference type="ARBA" id="ARBA00022989"/>
    </source>
</evidence>
<dbReference type="PANTHER" id="PTHR11706:SF33">
    <property type="entry name" value="NATURAL RESISTANCE-ASSOCIATED MACROPHAGE PROTEIN 2"/>
    <property type="match status" value="1"/>
</dbReference>
<keyword evidence="3 6" id="KW-0812">Transmembrane</keyword>
<evidence type="ECO:0000313" key="8">
    <source>
        <dbReference type="Proteomes" id="UP000176631"/>
    </source>
</evidence>
<organism evidence="7 8">
    <name type="scientific">Candidatus Woykebacteria bacterium RBG_13_40_15</name>
    <dbReference type="NCBI Taxonomy" id="1802593"/>
    <lineage>
        <taxon>Bacteria</taxon>
        <taxon>Candidatus Woykeibacteriota</taxon>
    </lineage>
</organism>
<accession>A0A1G1W740</accession>
<gene>
    <name evidence="7" type="ORF">A2172_04775</name>
</gene>
<feature type="transmembrane region" description="Helical" evidence="6">
    <location>
        <begin position="28"/>
        <end position="52"/>
    </location>
</feature>
<dbReference type="Proteomes" id="UP000176631">
    <property type="component" value="Unassembled WGS sequence"/>
</dbReference>
<evidence type="ECO:0000313" key="7">
    <source>
        <dbReference type="EMBL" id="OGY23495.1"/>
    </source>
</evidence>
<reference evidence="7 8" key="1">
    <citation type="journal article" date="2016" name="Nat. Commun.">
        <title>Thousands of microbial genomes shed light on interconnected biogeochemical processes in an aquifer system.</title>
        <authorList>
            <person name="Anantharaman K."/>
            <person name="Brown C.T."/>
            <person name="Hug L.A."/>
            <person name="Sharon I."/>
            <person name="Castelle C.J."/>
            <person name="Probst A.J."/>
            <person name="Thomas B.C."/>
            <person name="Singh A."/>
            <person name="Wilkins M.J."/>
            <person name="Karaoz U."/>
            <person name="Brodie E.L."/>
            <person name="Williams K.H."/>
            <person name="Hubbard S.S."/>
            <person name="Banfield J.F."/>
        </authorList>
    </citation>
    <scope>NUCLEOTIDE SEQUENCE [LARGE SCALE GENOMIC DNA]</scope>
</reference>
<evidence type="ECO:0000256" key="1">
    <source>
        <dbReference type="ARBA" id="ARBA00004141"/>
    </source>
</evidence>
<evidence type="ECO:0000256" key="2">
    <source>
        <dbReference type="ARBA" id="ARBA00022448"/>
    </source>
</evidence>
<dbReference type="InterPro" id="IPR001046">
    <property type="entry name" value="NRAMP_fam"/>
</dbReference>
<keyword evidence="5 6" id="KW-0472">Membrane</keyword>
<evidence type="ECO:0000256" key="3">
    <source>
        <dbReference type="ARBA" id="ARBA00022692"/>
    </source>
</evidence>
<feature type="transmembrane region" description="Helical" evidence="6">
    <location>
        <begin position="83"/>
        <end position="101"/>
    </location>
</feature>
<keyword evidence="2" id="KW-0813">Transport</keyword>
<dbReference type="GO" id="GO:0015086">
    <property type="term" value="F:cadmium ion transmembrane transporter activity"/>
    <property type="evidence" value="ECO:0007669"/>
    <property type="project" value="TreeGrafter"/>
</dbReference>
<evidence type="ECO:0000256" key="6">
    <source>
        <dbReference type="SAM" id="Phobius"/>
    </source>
</evidence>
<dbReference type="STRING" id="1802593.A2172_04775"/>